<keyword evidence="2" id="KW-1185">Reference proteome</keyword>
<evidence type="ECO:0000313" key="2">
    <source>
        <dbReference type="Proteomes" id="UP001597079"/>
    </source>
</evidence>
<protein>
    <submittedName>
        <fullName evidence="1">Uncharacterized protein</fullName>
    </submittedName>
</protein>
<accession>A0ABW4JIC2</accession>
<evidence type="ECO:0000313" key="1">
    <source>
        <dbReference type="EMBL" id="MFD1674905.1"/>
    </source>
</evidence>
<dbReference type="RefSeq" id="WP_377942779.1">
    <property type="nucleotide sequence ID" value="NZ_JBHUCX010000024.1"/>
</dbReference>
<sequence length="82" mass="9971">MTQRVPLMMEQAYRWYEDSEEPLWHSVDEHEILSWWLRESTPTSEPGLFTQSYPALAPYYPFTNPAQMANWLHESYLGYWWP</sequence>
<dbReference type="EMBL" id="JBHUCX010000024">
    <property type="protein sequence ID" value="MFD1674905.1"/>
    <property type="molecule type" value="Genomic_DNA"/>
</dbReference>
<comment type="caution">
    <text evidence="1">The sequence shown here is derived from an EMBL/GenBank/DDBJ whole genome shotgun (WGS) entry which is preliminary data.</text>
</comment>
<reference evidence="2" key="1">
    <citation type="journal article" date="2019" name="Int. J. Syst. Evol. Microbiol.">
        <title>The Global Catalogue of Microorganisms (GCM) 10K type strain sequencing project: providing services to taxonomists for standard genome sequencing and annotation.</title>
        <authorList>
            <consortium name="The Broad Institute Genomics Platform"/>
            <consortium name="The Broad Institute Genome Sequencing Center for Infectious Disease"/>
            <person name="Wu L."/>
            <person name="Ma J."/>
        </authorList>
    </citation>
    <scope>NUCLEOTIDE SEQUENCE [LARGE SCALE GENOMIC DNA]</scope>
    <source>
        <strain evidence="2">CGMCC 1.12286</strain>
    </source>
</reference>
<name>A0ABW4JIC2_9BACL</name>
<dbReference type="Proteomes" id="UP001597079">
    <property type="component" value="Unassembled WGS sequence"/>
</dbReference>
<proteinExistence type="predicted"/>
<organism evidence="1 2">
    <name type="scientific">Alicyclobacillus fodiniaquatilis</name>
    <dbReference type="NCBI Taxonomy" id="1661150"/>
    <lineage>
        <taxon>Bacteria</taxon>
        <taxon>Bacillati</taxon>
        <taxon>Bacillota</taxon>
        <taxon>Bacilli</taxon>
        <taxon>Bacillales</taxon>
        <taxon>Alicyclobacillaceae</taxon>
        <taxon>Alicyclobacillus</taxon>
    </lineage>
</organism>
<gene>
    <name evidence="1" type="ORF">ACFSB2_09365</name>
</gene>